<dbReference type="RefSeq" id="WP_236336874.1">
    <property type="nucleotide sequence ID" value="NZ_JAKIJS010000001.1"/>
</dbReference>
<comment type="caution">
    <text evidence="1">The sequence shown here is derived from an EMBL/GenBank/DDBJ whole genome shotgun (WGS) entry which is preliminary data.</text>
</comment>
<dbReference type="EMBL" id="JAKIJS010000001">
    <property type="protein sequence ID" value="MCF6138804.1"/>
    <property type="molecule type" value="Genomic_DNA"/>
</dbReference>
<accession>A0ABS9H1J9</accession>
<reference evidence="1 2" key="1">
    <citation type="submission" date="2022-01" db="EMBL/GenBank/DDBJ databases">
        <title>Alkalihalobacillus sp. EGI L200015, a novel bacterium isolated from a salt lake sediment.</title>
        <authorList>
            <person name="Gao L."/>
            <person name="Fang B.-Z."/>
            <person name="Li W.-J."/>
        </authorList>
    </citation>
    <scope>NUCLEOTIDE SEQUENCE [LARGE SCALE GENOMIC DNA]</scope>
    <source>
        <strain evidence="1 2">KCTC 12718</strain>
    </source>
</reference>
<evidence type="ECO:0000313" key="2">
    <source>
        <dbReference type="Proteomes" id="UP001649381"/>
    </source>
</evidence>
<organism evidence="1 2">
    <name type="scientific">Pseudalkalibacillus berkeleyi</name>
    <dbReference type="NCBI Taxonomy" id="1069813"/>
    <lineage>
        <taxon>Bacteria</taxon>
        <taxon>Bacillati</taxon>
        <taxon>Bacillota</taxon>
        <taxon>Bacilli</taxon>
        <taxon>Bacillales</taxon>
        <taxon>Fictibacillaceae</taxon>
        <taxon>Pseudalkalibacillus</taxon>
    </lineage>
</organism>
<protein>
    <submittedName>
        <fullName evidence="1">Uncharacterized protein</fullName>
    </submittedName>
</protein>
<keyword evidence="2" id="KW-1185">Reference proteome</keyword>
<sequence length="112" mass="12685">MNSQKITIVLVEPGQSPQITTVPNDLNYFEELVDGPASVEQFFISGYRIVCSVDEGLGYETGRSLPNGTYFIARYHTSFEDMTVEEAGEVKKILRDRAKKRKKKGIFSIFSR</sequence>
<evidence type="ECO:0000313" key="1">
    <source>
        <dbReference type="EMBL" id="MCF6138804.1"/>
    </source>
</evidence>
<gene>
    <name evidence="1" type="ORF">L2716_13790</name>
</gene>
<proteinExistence type="predicted"/>
<name>A0ABS9H1J9_9BACL</name>
<dbReference type="Proteomes" id="UP001649381">
    <property type="component" value="Unassembled WGS sequence"/>
</dbReference>